<accession>A0ABV0VPW8</accession>
<protein>
    <submittedName>
        <fullName evidence="1">Uncharacterized protein</fullName>
    </submittedName>
</protein>
<reference evidence="1 2" key="1">
    <citation type="submission" date="2021-06" db="EMBL/GenBank/DDBJ databases">
        <authorList>
            <person name="Palmer J.M."/>
        </authorList>
    </citation>
    <scope>NUCLEOTIDE SEQUENCE [LARGE SCALE GENOMIC DNA]</scope>
    <source>
        <strain evidence="1 2">XR_2019</strain>
        <tissue evidence="1">Muscle</tissue>
    </source>
</reference>
<dbReference type="EMBL" id="JAHRIM010002733">
    <property type="protein sequence ID" value="MEQ2259226.1"/>
    <property type="molecule type" value="Genomic_DNA"/>
</dbReference>
<name>A0ABV0VPW8_9TELE</name>
<comment type="caution">
    <text evidence="1">The sequence shown here is derived from an EMBL/GenBank/DDBJ whole genome shotgun (WGS) entry which is preliminary data.</text>
</comment>
<evidence type="ECO:0000313" key="2">
    <source>
        <dbReference type="Proteomes" id="UP001444071"/>
    </source>
</evidence>
<gene>
    <name evidence="1" type="ORF">XENORESO_008613</name>
</gene>
<dbReference type="Proteomes" id="UP001444071">
    <property type="component" value="Unassembled WGS sequence"/>
</dbReference>
<evidence type="ECO:0000313" key="1">
    <source>
        <dbReference type="EMBL" id="MEQ2259226.1"/>
    </source>
</evidence>
<sequence length="101" mass="11029">MTEQSDLTESGAHLQSAISNQAQPTVGAAFTAPSTPTLALFSEEIGKWVFCIQCTLVFQCSHSSFHEYSKIFKQTFSPSVSVKEAAKTLWALKPTGWKGED</sequence>
<proteinExistence type="predicted"/>
<organism evidence="1 2">
    <name type="scientific">Xenotaenia resolanae</name>
    <dbReference type="NCBI Taxonomy" id="208358"/>
    <lineage>
        <taxon>Eukaryota</taxon>
        <taxon>Metazoa</taxon>
        <taxon>Chordata</taxon>
        <taxon>Craniata</taxon>
        <taxon>Vertebrata</taxon>
        <taxon>Euteleostomi</taxon>
        <taxon>Actinopterygii</taxon>
        <taxon>Neopterygii</taxon>
        <taxon>Teleostei</taxon>
        <taxon>Neoteleostei</taxon>
        <taxon>Acanthomorphata</taxon>
        <taxon>Ovalentaria</taxon>
        <taxon>Atherinomorphae</taxon>
        <taxon>Cyprinodontiformes</taxon>
        <taxon>Goodeidae</taxon>
        <taxon>Xenotaenia</taxon>
    </lineage>
</organism>
<keyword evidence="2" id="KW-1185">Reference proteome</keyword>